<dbReference type="EMBL" id="NHNT01000002">
    <property type="protein sequence ID" value="OUZ39941.1"/>
    <property type="molecule type" value="Genomic_DNA"/>
</dbReference>
<dbReference type="Proteomes" id="UP000196594">
    <property type="component" value="Unassembled WGS sequence"/>
</dbReference>
<evidence type="ECO:0000313" key="1">
    <source>
        <dbReference type="EMBL" id="OUZ39941.1"/>
    </source>
</evidence>
<dbReference type="RefSeq" id="WP_087616058.1">
    <property type="nucleotide sequence ID" value="NZ_JAFBEY010000001.1"/>
</dbReference>
<evidence type="ECO:0008006" key="3">
    <source>
        <dbReference type="Google" id="ProtNLM"/>
    </source>
</evidence>
<reference evidence="1 2" key="1">
    <citation type="journal article" date="2017" name="Int. J. Syst. Evol. Microbiol.">
        <title>Solibacillus kalamii sp. nov., isolated from a high-efficiency particulate arrestance filter system used in the International Space Station.</title>
        <authorList>
            <person name="Checinska Sielaff A."/>
            <person name="Kumar R.M."/>
            <person name="Pal D."/>
            <person name="Mayilraj S."/>
            <person name="Venkateswaran K."/>
        </authorList>
    </citation>
    <scope>NUCLEOTIDE SEQUENCE [LARGE SCALE GENOMIC DNA]</scope>
    <source>
        <strain evidence="1 2">ISSFR-015</strain>
    </source>
</reference>
<comment type="caution">
    <text evidence="1">The sequence shown here is derived from an EMBL/GenBank/DDBJ whole genome shotgun (WGS) entry which is preliminary data.</text>
</comment>
<gene>
    <name evidence="1" type="ORF">CBM15_05370</name>
</gene>
<keyword evidence="2" id="KW-1185">Reference proteome</keyword>
<sequence length="261" mass="30114">MTNEYKTVLTDEILHFLYRNASFQALDENEQQQFLEKFGKQPLFIEVIEIAIALEEMIAEVEATMPKIQDKDYLFPIEQQKQLLKDRTVIDGNVLYVPFEEMKNLYSPMIVILQQSDAMQGVEAFTKGTILPLFNLCAIQKRDLIILPFSNKPAQPLLFKNGTLEIEMFDQFLQHFLTGDAQIMPAIDKAIELFTQDNICHQRDLMIITDNQFSDFHKLNQEVAAGKMQELDIDLAVIAMSETDFEKQPISFADKVFFAND</sequence>
<accession>A0ABX3ZK36</accession>
<organism evidence="1 2">
    <name type="scientific">Solibacillus kalamii</name>
    <dbReference type="NCBI Taxonomy" id="1748298"/>
    <lineage>
        <taxon>Bacteria</taxon>
        <taxon>Bacillati</taxon>
        <taxon>Bacillota</taxon>
        <taxon>Bacilli</taxon>
        <taxon>Bacillales</taxon>
        <taxon>Caryophanaceae</taxon>
        <taxon>Solibacillus</taxon>
    </lineage>
</organism>
<protein>
    <recommendedName>
        <fullName evidence="3">Enhanced serine sensitivity protein SseB</fullName>
    </recommendedName>
</protein>
<proteinExistence type="predicted"/>
<name>A0ABX3ZK36_9BACL</name>
<evidence type="ECO:0000313" key="2">
    <source>
        <dbReference type="Proteomes" id="UP000196594"/>
    </source>
</evidence>